<keyword evidence="3" id="KW-0479">Metal-binding</keyword>
<dbReference type="InterPro" id="IPR024361">
    <property type="entry name" value="BACON"/>
</dbReference>
<accession>J9G274</accession>
<evidence type="ECO:0000256" key="8">
    <source>
        <dbReference type="ARBA" id="ARBA00023157"/>
    </source>
</evidence>
<dbReference type="InterPro" id="IPR013783">
    <property type="entry name" value="Ig-like_fold"/>
</dbReference>
<evidence type="ECO:0000256" key="6">
    <source>
        <dbReference type="ARBA" id="ARBA00022833"/>
    </source>
</evidence>
<comment type="similarity">
    <text evidence="1">Belongs to the peptidase M43B family.</text>
</comment>
<dbReference type="EMBL" id="AMCI01006851">
    <property type="protein sequence ID" value="EJW93649.1"/>
    <property type="molecule type" value="Genomic_DNA"/>
</dbReference>
<keyword evidence="8" id="KW-1015">Disulfide bond</keyword>
<dbReference type="Gene3D" id="3.40.390.10">
    <property type="entry name" value="Collagenase (Catalytic Domain)"/>
    <property type="match status" value="1"/>
</dbReference>
<keyword evidence="7" id="KW-0482">Metalloprotease</keyword>
<keyword evidence="2" id="KW-0645">Protease</keyword>
<keyword evidence="5" id="KW-0378">Hydrolase</keyword>
<keyword evidence="4" id="KW-0732">Signal</keyword>
<sequence length="447" mass="50119">MKKIISALLLSVPLFMGSCSDDPEISVSQTEFHNVECRETALSVNIKTSGVWTATSLNKWLVPSAVKGENDAELIIKVLDNVAEERTGKVVVRGVDGTLINIHVNQQGYPIDQEYTYELPVIFHVLYKSRSDRKQFVDYSRIVKILENVNNLYDGITVHEGGDQSVNMNLQFVLAKTDEEGNPLQLPGVEYIKWDEMPIDCEQFMASRDQKNLDILWDHNRYINVVLYNFADTDGNGTILGISHMPYTIAGPNALPGLGKAPTNYISKENLSYPHCVSINTLFAYEDKGTGDKPNSSDITVTLAHELGHYLGLHHAFDEAENGSLSTDCIDSDYCKDTPSYNRNAYMQELLYMMQQAAQMGTYVPYSKGAVRIDCNTAEEFMSYNIMDYEITYADRFTADQRKRIRNVLTYSPLMPGPKKGAAGTRAIVHGKLDLPVKTVKCYLTNP</sequence>
<dbReference type="PANTHER" id="PTHR47466">
    <property type="match status" value="1"/>
</dbReference>
<dbReference type="SUPFAM" id="SSF55486">
    <property type="entry name" value="Metalloproteases ('zincins'), catalytic domain"/>
    <property type="match status" value="1"/>
</dbReference>
<dbReference type="InterPro" id="IPR023852">
    <property type="entry name" value="Metalloproteinase_lipop_BF0631"/>
</dbReference>
<dbReference type="GO" id="GO:0006508">
    <property type="term" value="P:proteolysis"/>
    <property type="evidence" value="ECO:0007669"/>
    <property type="project" value="UniProtKB-KW"/>
</dbReference>
<evidence type="ECO:0000313" key="10">
    <source>
        <dbReference type="EMBL" id="EJW93649.1"/>
    </source>
</evidence>
<evidence type="ECO:0000256" key="7">
    <source>
        <dbReference type="ARBA" id="ARBA00023049"/>
    </source>
</evidence>
<dbReference type="PANTHER" id="PTHR47466:SF1">
    <property type="entry name" value="METALLOPROTEASE MEP1 (AFU_ORTHOLOGUE AFUA_1G07730)-RELATED"/>
    <property type="match status" value="1"/>
</dbReference>
<dbReference type="AlphaFoldDB" id="J9G274"/>
<feature type="domain" description="Peptidase M43 pregnancy-associated plasma-A" evidence="9">
    <location>
        <begin position="285"/>
        <end position="409"/>
    </location>
</feature>
<dbReference type="CDD" id="cd14948">
    <property type="entry name" value="BACON"/>
    <property type="match status" value="1"/>
</dbReference>
<evidence type="ECO:0000256" key="5">
    <source>
        <dbReference type="ARBA" id="ARBA00022801"/>
    </source>
</evidence>
<dbReference type="NCBIfam" id="TIGR03952">
    <property type="entry name" value="metzin_BF0631"/>
    <property type="match status" value="1"/>
</dbReference>
<evidence type="ECO:0000256" key="2">
    <source>
        <dbReference type="ARBA" id="ARBA00022670"/>
    </source>
</evidence>
<dbReference type="Gene3D" id="2.60.40.10">
    <property type="entry name" value="Immunoglobulins"/>
    <property type="match status" value="1"/>
</dbReference>
<dbReference type="PROSITE" id="PS51257">
    <property type="entry name" value="PROKAR_LIPOPROTEIN"/>
    <property type="match status" value="1"/>
</dbReference>
<dbReference type="GO" id="GO:0046872">
    <property type="term" value="F:metal ion binding"/>
    <property type="evidence" value="ECO:0007669"/>
    <property type="project" value="UniProtKB-KW"/>
</dbReference>
<organism evidence="10">
    <name type="scientific">gut metagenome</name>
    <dbReference type="NCBI Taxonomy" id="749906"/>
    <lineage>
        <taxon>unclassified sequences</taxon>
        <taxon>metagenomes</taxon>
        <taxon>organismal metagenomes</taxon>
    </lineage>
</organism>
<proteinExistence type="inferred from homology"/>
<reference evidence="10" key="1">
    <citation type="journal article" date="2012" name="PLoS ONE">
        <title>Gene sets for utilization of primary and secondary nutrition supplies in the distal gut of endangered iberian lynx.</title>
        <authorList>
            <person name="Alcaide M."/>
            <person name="Messina E."/>
            <person name="Richter M."/>
            <person name="Bargiela R."/>
            <person name="Peplies J."/>
            <person name="Huws S.A."/>
            <person name="Newbold C.J."/>
            <person name="Golyshin P.N."/>
            <person name="Simon M.A."/>
            <person name="Lopez G."/>
            <person name="Yakimov M.M."/>
            <person name="Ferrer M."/>
        </authorList>
    </citation>
    <scope>NUCLEOTIDE SEQUENCE</scope>
</reference>
<keyword evidence="6" id="KW-0862">Zinc</keyword>
<dbReference type="InterPro" id="IPR024079">
    <property type="entry name" value="MetalloPept_cat_dom_sf"/>
</dbReference>
<name>J9G274_9ZZZZ</name>
<evidence type="ECO:0000256" key="3">
    <source>
        <dbReference type="ARBA" id="ARBA00022723"/>
    </source>
</evidence>
<dbReference type="InterPro" id="IPR008754">
    <property type="entry name" value="Peptidase_M43"/>
</dbReference>
<protein>
    <submittedName>
        <fullName evidence="10">Secreted protein containing Peptidase M43B, pregnancy-associated plasma-A domain protein</fullName>
    </submittedName>
</protein>
<dbReference type="Pfam" id="PF05572">
    <property type="entry name" value="Peptidase_M43"/>
    <property type="match status" value="1"/>
</dbReference>
<gene>
    <name evidence="10" type="ORF">EVA_18245</name>
</gene>
<dbReference type="GO" id="GO:0008237">
    <property type="term" value="F:metallopeptidase activity"/>
    <property type="evidence" value="ECO:0007669"/>
    <property type="project" value="UniProtKB-KW"/>
</dbReference>
<comment type="caution">
    <text evidence="10">The sequence shown here is derived from an EMBL/GenBank/DDBJ whole genome shotgun (WGS) entry which is preliminary data.</text>
</comment>
<evidence type="ECO:0000256" key="1">
    <source>
        <dbReference type="ARBA" id="ARBA00008721"/>
    </source>
</evidence>
<evidence type="ECO:0000256" key="4">
    <source>
        <dbReference type="ARBA" id="ARBA00022729"/>
    </source>
</evidence>
<evidence type="ECO:0000259" key="9">
    <source>
        <dbReference type="Pfam" id="PF05572"/>
    </source>
</evidence>